<dbReference type="GO" id="GO:0016757">
    <property type="term" value="F:glycosyltransferase activity"/>
    <property type="evidence" value="ECO:0007669"/>
    <property type="project" value="UniProtKB-KW"/>
</dbReference>
<dbReference type="EC" id="2.4.-.-" evidence="1"/>
<dbReference type="PANTHER" id="PTHR12526">
    <property type="entry name" value="GLYCOSYLTRANSFERASE"/>
    <property type="match status" value="1"/>
</dbReference>
<gene>
    <name evidence="1" type="ORF">ACFPEL_19230</name>
</gene>
<evidence type="ECO:0000313" key="1">
    <source>
        <dbReference type="EMBL" id="MFC4834554.1"/>
    </source>
</evidence>
<organism evidence="1 2">
    <name type="scientific">Actinomycetospora chibensis</name>
    <dbReference type="NCBI Taxonomy" id="663606"/>
    <lineage>
        <taxon>Bacteria</taxon>
        <taxon>Bacillati</taxon>
        <taxon>Actinomycetota</taxon>
        <taxon>Actinomycetes</taxon>
        <taxon>Pseudonocardiales</taxon>
        <taxon>Pseudonocardiaceae</taxon>
        <taxon>Actinomycetospora</taxon>
    </lineage>
</organism>
<sequence length="404" mass="44454">MRILVLASRRIESRQSGYDLRVANLCAHLPGEAHLAVVPLEEDRGSGPTGLAVDPLFASVEVLSAFPPGRERARRYLRRSNDHYMQLSRPGRFAAARDRLREIVAERGITHVVVFGVALAELAATLPGVPVVLDVCDSGVLTTERALAASTQPSTGVQRWMDKLALRRKRATESRLPDRFDVVTTISLPDTRAIERLRRGRRETIATVPNGVDEAFLTPLPRAGDRHGVAFWGNLGFAPNRDALWFFVHEVWAPYLRDEGVELCIVGPNAPSWLAEIAAQDPLVVLTGYVEDLRSAVAPYPVMINPMRTGSGLKNKVLEAFGLGIAVVSTPLGVEALPEVRDRVHLRTAEAPDAFADAVREVLKDPEHAHALREDAHRLVDEHYRWEAVGRQWAGLFAATTSPA</sequence>
<dbReference type="Pfam" id="PF13692">
    <property type="entry name" value="Glyco_trans_1_4"/>
    <property type="match status" value="1"/>
</dbReference>
<keyword evidence="1" id="KW-0328">Glycosyltransferase</keyword>
<reference evidence="2" key="1">
    <citation type="journal article" date="2019" name="Int. J. Syst. Evol. Microbiol.">
        <title>The Global Catalogue of Microorganisms (GCM) 10K type strain sequencing project: providing services to taxonomists for standard genome sequencing and annotation.</title>
        <authorList>
            <consortium name="The Broad Institute Genomics Platform"/>
            <consortium name="The Broad Institute Genome Sequencing Center for Infectious Disease"/>
            <person name="Wu L."/>
            <person name="Ma J."/>
        </authorList>
    </citation>
    <scope>NUCLEOTIDE SEQUENCE [LARGE SCALE GENOMIC DNA]</scope>
    <source>
        <strain evidence="2">CCUG 50347</strain>
    </source>
</reference>
<dbReference type="CDD" id="cd03801">
    <property type="entry name" value="GT4_PimA-like"/>
    <property type="match status" value="1"/>
</dbReference>
<keyword evidence="2" id="KW-1185">Reference proteome</keyword>
<dbReference type="EMBL" id="JBHSIM010000039">
    <property type="protein sequence ID" value="MFC4834554.1"/>
    <property type="molecule type" value="Genomic_DNA"/>
</dbReference>
<dbReference type="SUPFAM" id="SSF53756">
    <property type="entry name" value="UDP-Glycosyltransferase/glycogen phosphorylase"/>
    <property type="match status" value="1"/>
</dbReference>
<dbReference type="RefSeq" id="WP_274190613.1">
    <property type="nucleotide sequence ID" value="NZ_BAABHN010000039.1"/>
</dbReference>
<accession>A0ABV9RM17</accession>
<protein>
    <submittedName>
        <fullName evidence="1">Glycosyltransferase family 4 protein</fullName>
        <ecNumber evidence="1">2.4.-.-</ecNumber>
    </submittedName>
</protein>
<dbReference type="Proteomes" id="UP001595909">
    <property type="component" value="Unassembled WGS sequence"/>
</dbReference>
<name>A0ABV9RM17_9PSEU</name>
<dbReference type="Gene3D" id="3.40.50.2000">
    <property type="entry name" value="Glycogen Phosphorylase B"/>
    <property type="match status" value="2"/>
</dbReference>
<keyword evidence="1" id="KW-0808">Transferase</keyword>
<comment type="caution">
    <text evidence="1">The sequence shown here is derived from an EMBL/GenBank/DDBJ whole genome shotgun (WGS) entry which is preliminary data.</text>
</comment>
<proteinExistence type="predicted"/>
<dbReference type="PANTHER" id="PTHR12526:SF600">
    <property type="entry name" value="GLYCOSYL TRANSFERASE GROUP 1"/>
    <property type="match status" value="1"/>
</dbReference>
<evidence type="ECO:0000313" key="2">
    <source>
        <dbReference type="Proteomes" id="UP001595909"/>
    </source>
</evidence>